<evidence type="ECO:0000313" key="2">
    <source>
        <dbReference type="Proteomes" id="UP000639772"/>
    </source>
</evidence>
<sequence length="76" mass="8355">MASKRLELGVVSMVSESRSQCGPDGKREIRVGSTLLLWGEEHRKCFAVDGAIDKPPPTCCPNGEATVSKRLELRNR</sequence>
<organism evidence="1 2">
    <name type="scientific">Vanilla planifolia</name>
    <name type="common">Vanilla</name>
    <dbReference type="NCBI Taxonomy" id="51239"/>
    <lineage>
        <taxon>Eukaryota</taxon>
        <taxon>Viridiplantae</taxon>
        <taxon>Streptophyta</taxon>
        <taxon>Embryophyta</taxon>
        <taxon>Tracheophyta</taxon>
        <taxon>Spermatophyta</taxon>
        <taxon>Magnoliopsida</taxon>
        <taxon>Liliopsida</taxon>
        <taxon>Asparagales</taxon>
        <taxon>Orchidaceae</taxon>
        <taxon>Vanilloideae</taxon>
        <taxon>Vanilleae</taxon>
        <taxon>Vanilla</taxon>
    </lineage>
</organism>
<reference evidence="1 2" key="1">
    <citation type="journal article" date="2020" name="Nat. Food">
        <title>A phased Vanilla planifolia genome enables genetic improvement of flavour and production.</title>
        <authorList>
            <person name="Hasing T."/>
            <person name="Tang H."/>
            <person name="Brym M."/>
            <person name="Khazi F."/>
            <person name="Huang T."/>
            <person name="Chambers A.H."/>
        </authorList>
    </citation>
    <scope>NUCLEOTIDE SEQUENCE [LARGE SCALE GENOMIC DNA]</scope>
    <source>
        <tissue evidence="1">Leaf</tissue>
    </source>
</reference>
<evidence type="ECO:0000313" key="1">
    <source>
        <dbReference type="EMBL" id="KAG0448397.1"/>
    </source>
</evidence>
<name>A0A835PAY1_VANPL</name>
<comment type="caution">
    <text evidence="1">The sequence shown here is derived from an EMBL/GenBank/DDBJ whole genome shotgun (WGS) entry which is preliminary data.</text>
</comment>
<dbReference type="AlphaFoldDB" id="A0A835PAY1"/>
<protein>
    <submittedName>
        <fullName evidence="1">Uncharacterized protein</fullName>
    </submittedName>
</protein>
<proteinExistence type="predicted"/>
<gene>
    <name evidence="1" type="ORF">HPP92_027849</name>
</gene>
<accession>A0A835PAY1</accession>
<dbReference type="Proteomes" id="UP000639772">
    <property type="component" value="Unassembled WGS sequence"/>
</dbReference>
<dbReference type="EMBL" id="JADCNM010000314">
    <property type="protein sequence ID" value="KAG0448397.1"/>
    <property type="molecule type" value="Genomic_DNA"/>
</dbReference>